<dbReference type="PANTHER" id="PTHR34374:SF1">
    <property type="entry name" value="LARGE RIBOSOMAL RNA SUBUNIT ACCUMULATION PROTEIN YCED HOMOLOG 1, CHLOROPLASTIC"/>
    <property type="match status" value="1"/>
</dbReference>
<evidence type="ECO:0000313" key="1">
    <source>
        <dbReference type="EMBL" id="RKD24164.1"/>
    </source>
</evidence>
<protein>
    <recommendedName>
        <fullName evidence="3">DUF177 domain-containing protein</fullName>
    </recommendedName>
</protein>
<reference evidence="1 2" key="1">
    <citation type="submission" date="2016-08" db="EMBL/GenBank/DDBJ databases">
        <title>Novel Firmicute Genomes.</title>
        <authorList>
            <person name="Poppleton D.I."/>
            <person name="Gribaldo S."/>
        </authorList>
    </citation>
    <scope>NUCLEOTIDE SEQUENCE [LARGE SCALE GENOMIC DNA]</scope>
    <source>
        <strain evidence="1 2">RAOx-1</strain>
    </source>
</reference>
<dbReference type="Pfam" id="PF02620">
    <property type="entry name" value="YceD"/>
    <property type="match status" value="1"/>
</dbReference>
<accession>A0A419SJE4</accession>
<dbReference type="EMBL" id="MCHY01000008">
    <property type="protein sequence ID" value="RKD24164.1"/>
    <property type="molecule type" value="Genomic_DNA"/>
</dbReference>
<dbReference type="Proteomes" id="UP000284219">
    <property type="component" value="Unassembled WGS sequence"/>
</dbReference>
<keyword evidence="2" id="KW-1185">Reference proteome</keyword>
<sequence>MKILVNELEKVQGQRQQLEGPVITKGIKYPHLQFENFTFMGQAQKIAELVDVAGDLSGAIKTGCSRCATPTTYDFSTSFSEQFSDQIEQVDDDEDEAESEIIPYQGVEIDLTPYFRQTILLDMPQIYLCSDTCKGLCPTCGTNWNEQTCSCNNERIDPRLADLALFFKKDKE</sequence>
<dbReference type="AlphaFoldDB" id="A0A419SJE4"/>
<comment type="caution">
    <text evidence="1">The sequence shown here is derived from an EMBL/GenBank/DDBJ whole genome shotgun (WGS) entry which is preliminary data.</text>
</comment>
<gene>
    <name evidence="1" type="ORF">BEP19_07085</name>
</gene>
<dbReference type="RefSeq" id="WP_170145312.1">
    <property type="nucleotide sequence ID" value="NZ_MCHY01000008.1"/>
</dbReference>
<evidence type="ECO:0000313" key="2">
    <source>
        <dbReference type="Proteomes" id="UP000284219"/>
    </source>
</evidence>
<evidence type="ECO:0008006" key="3">
    <source>
        <dbReference type="Google" id="ProtNLM"/>
    </source>
</evidence>
<organism evidence="1 2">
    <name type="scientific">Ammoniphilus oxalaticus</name>
    <dbReference type="NCBI Taxonomy" id="66863"/>
    <lineage>
        <taxon>Bacteria</taxon>
        <taxon>Bacillati</taxon>
        <taxon>Bacillota</taxon>
        <taxon>Bacilli</taxon>
        <taxon>Bacillales</taxon>
        <taxon>Paenibacillaceae</taxon>
        <taxon>Aneurinibacillus group</taxon>
        <taxon>Ammoniphilus</taxon>
    </lineage>
</organism>
<proteinExistence type="predicted"/>
<dbReference type="PANTHER" id="PTHR34374">
    <property type="entry name" value="LARGE RIBOSOMAL RNA SUBUNIT ACCUMULATION PROTEIN YCED HOMOLOG 1, CHLOROPLASTIC"/>
    <property type="match status" value="1"/>
</dbReference>
<name>A0A419SJE4_9BACL</name>
<dbReference type="InterPro" id="IPR003772">
    <property type="entry name" value="YceD"/>
</dbReference>